<organism evidence="1">
    <name type="scientific">Candidatus Kentrum sp. DK</name>
    <dbReference type="NCBI Taxonomy" id="2126562"/>
    <lineage>
        <taxon>Bacteria</taxon>
        <taxon>Pseudomonadati</taxon>
        <taxon>Pseudomonadota</taxon>
        <taxon>Gammaproteobacteria</taxon>
        <taxon>Candidatus Kentrum</taxon>
    </lineage>
</organism>
<sequence length="76" mass="8537">MTDMICECIPETQPQLARLQEASSIAALVMMCWMVSRLVAVRLIEEFLTARAPLCVNVRETLTPDLIKGEKLEKTS</sequence>
<reference evidence="1" key="1">
    <citation type="submission" date="2019-02" db="EMBL/GenBank/DDBJ databases">
        <authorList>
            <person name="Gruber-Vodicka R. H."/>
            <person name="Seah K. B. B."/>
        </authorList>
    </citation>
    <scope>NUCLEOTIDE SEQUENCE</scope>
    <source>
        <strain evidence="1">BECK_DK47</strain>
    </source>
</reference>
<dbReference type="EMBL" id="CAADEX010000020">
    <property type="protein sequence ID" value="VFJ48494.1"/>
    <property type="molecule type" value="Genomic_DNA"/>
</dbReference>
<proteinExistence type="predicted"/>
<accession>A0A450S974</accession>
<gene>
    <name evidence="1" type="ORF">BECKDK2373B_GA0170837_102069</name>
</gene>
<dbReference type="AlphaFoldDB" id="A0A450S974"/>
<name>A0A450S974_9GAMM</name>
<protein>
    <submittedName>
        <fullName evidence="1">Uncharacterized protein</fullName>
    </submittedName>
</protein>
<evidence type="ECO:0000313" key="1">
    <source>
        <dbReference type="EMBL" id="VFJ48494.1"/>
    </source>
</evidence>